<evidence type="ECO:0000256" key="1">
    <source>
        <dbReference type="ARBA" id="ARBA00022448"/>
    </source>
</evidence>
<feature type="transmembrane region" description="Helical" evidence="2">
    <location>
        <begin position="169"/>
        <end position="196"/>
    </location>
</feature>
<keyword evidence="1" id="KW-0813">Transport</keyword>
<dbReference type="InterPro" id="IPR002528">
    <property type="entry name" value="MATE_fam"/>
</dbReference>
<evidence type="ECO:0000256" key="2">
    <source>
        <dbReference type="SAM" id="Phobius"/>
    </source>
</evidence>
<name>A0A3N2QD17_9BACT</name>
<evidence type="ECO:0000313" key="3">
    <source>
        <dbReference type="EMBL" id="ROT47698.1"/>
    </source>
</evidence>
<comment type="caution">
    <text evidence="3">The sequence shown here is derived from an EMBL/GenBank/DDBJ whole genome shotgun (WGS) entry which is preliminary data.</text>
</comment>
<dbReference type="GO" id="GO:0015297">
    <property type="term" value="F:antiporter activity"/>
    <property type="evidence" value="ECO:0007669"/>
    <property type="project" value="InterPro"/>
</dbReference>
<dbReference type="RefSeq" id="WP_123662386.1">
    <property type="nucleotide sequence ID" value="NZ_RARA01000017.1"/>
</dbReference>
<feature type="transmembrane region" description="Helical" evidence="2">
    <location>
        <begin position="127"/>
        <end position="148"/>
    </location>
</feature>
<evidence type="ECO:0000313" key="4">
    <source>
        <dbReference type="Proteomes" id="UP000270927"/>
    </source>
</evidence>
<keyword evidence="4" id="KW-1185">Reference proteome</keyword>
<keyword evidence="2" id="KW-1133">Transmembrane helix</keyword>
<dbReference type="Pfam" id="PF01554">
    <property type="entry name" value="MatE"/>
    <property type="match status" value="1"/>
</dbReference>
<dbReference type="Proteomes" id="UP000270927">
    <property type="component" value="Unassembled WGS sequence"/>
</dbReference>
<dbReference type="PANTHER" id="PTHR43298:SF2">
    <property type="entry name" value="FMN_FAD EXPORTER YEEO-RELATED"/>
    <property type="match status" value="1"/>
</dbReference>
<keyword evidence="2" id="KW-0812">Transmembrane</keyword>
<feature type="transmembrane region" description="Helical" evidence="2">
    <location>
        <begin position="93"/>
        <end position="115"/>
    </location>
</feature>
<dbReference type="PANTHER" id="PTHR43298">
    <property type="entry name" value="MULTIDRUG RESISTANCE PROTEIN NORM-RELATED"/>
    <property type="match status" value="1"/>
</dbReference>
<organism evidence="3 4">
    <name type="scientific">Candidatus Cardinium hertigii</name>
    <dbReference type="NCBI Taxonomy" id="247481"/>
    <lineage>
        <taxon>Bacteria</taxon>
        <taxon>Pseudomonadati</taxon>
        <taxon>Bacteroidota</taxon>
        <taxon>Cytophagia</taxon>
        <taxon>Cytophagales</taxon>
        <taxon>Amoebophilaceae</taxon>
        <taxon>Candidatus Cardinium</taxon>
    </lineage>
</organism>
<feature type="transmembrane region" description="Helical" evidence="2">
    <location>
        <begin position="240"/>
        <end position="261"/>
    </location>
</feature>
<dbReference type="InterPro" id="IPR050222">
    <property type="entry name" value="MATE_MdtK"/>
</dbReference>
<proteinExistence type="predicted"/>
<feature type="transmembrane region" description="Helical" evidence="2">
    <location>
        <begin position="12"/>
        <end position="36"/>
    </location>
</feature>
<dbReference type="GO" id="GO:0042910">
    <property type="term" value="F:xenobiotic transmembrane transporter activity"/>
    <property type="evidence" value="ECO:0007669"/>
    <property type="project" value="InterPro"/>
</dbReference>
<accession>A0A3N2QD17</accession>
<sequence>MVRRYLEGISYGTIGLLLGFFTLITNVIFNFLLIYGKCGFPALELQGAGMAMVCAETLTAIAGILYLVCILRPKGYLMSFKFDQISWRYFKEILWVGWPAGIQFGIEGAYLFFIAMVVGCIGVEAQAAHAILFNLCQLITIFAVGLGLSGSMLVAQERGTQNGLLVRKIALAACDMITVFSIIIGLTFLTISPYIISFYKPVHIVKCLVSFLIKHLCIFQLFYGVCYWGNSVLRGLDDRAFPFVFNLITQFISAIICYILVIRYHWGISGVWLTLIFERMLLGLLLFFRFENKTKKSA</sequence>
<feature type="transmembrane region" description="Helical" evidence="2">
    <location>
        <begin position="267"/>
        <end position="288"/>
    </location>
</feature>
<keyword evidence="2" id="KW-0472">Membrane</keyword>
<dbReference type="OrthoDB" id="9780160at2"/>
<reference evidence="3 4" key="1">
    <citation type="submission" date="2018-09" db="EMBL/GenBank/DDBJ databases">
        <title>Comparative Genomics of Wolbachia-Cardinium Dual Endosymbiosis in a Plant-Parasitic Nematode.</title>
        <authorList>
            <person name="Brown A.M.V."/>
            <person name="Wasala S.K."/>
            <person name="Howe D.K."/>
            <person name="Peetz A.B."/>
            <person name="Zasada I.A."/>
            <person name="Denver D.R."/>
        </authorList>
    </citation>
    <scope>NUCLEOTIDE SEQUENCE [LARGE SCALE GENOMIC DNA]</scope>
    <source>
        <strain evidence="3 4">Pp_1</strain>
    </source>
</reference>
<evidence type="ECO:0008006" key="5">
    <source>
        <dbReference type="Google" id="ProtNLM"/>
    </source>
</evidence>
<dbReference type="AlphaFoldDB" id="A0A3N2QD17"/>
<feature type="transmembrane region" description="Helical" evidence="2">
    <location>
        <begin position="208"/>
        <end position="228"/>
    </location>
</feature>
<feature type="transmembrane region" description="Helical" evidence="2">
    <location>
        <begin position="48"/>
        <end position="72"/>
    </location>
</feature>
<gene>
    <name evidence="3" type="ORF">EDM02_01110</name>
</gene>
<protein>
    <recommendedName>
        <fullName evidence="5">MATE family efflux transporter</fullName>
    </recommendedName>
</protein>
<dbReference type="EMBL" id="RARA01000017">
    <property type="protein sequence ID" value="ROT47698.1"/>
    <property type="molecule type" value="Genomic_DNA"/>
</dbReference>
<dbReference type="GO" id="GO:0005886">
    <property type="term" value="C:plasma membrane"/>
    <property type="evidence" value="ECO:0007669"/>
    <property type="project" value="TreeGrafter"/>
</dbReference>